<evidence type="ECO:0000259" key="1">
    <source>
        <dbReference type="Pfam" id="PF19955"/>
    </source>
</evidence>
<organism evidence="2 3">
    <name type="scientific">Aureispira anguillae</name>
    <dbReference type="NCBI Taxonomy" id="2864201"/>
    <lineage>
        <taxon>Bacteria</taxon>
        <taxon>Pseudomonadati</taxon>
        <taxon>Bacteroidota</taxon>
        <taxon>Saprospiria</taxon>
        <taxon>Saprospirales</taxon>
        <taxon>Saprospiraceae</taxon>
        <taxon>Aureispira</taxon>
    </lineage>
</organism>
<feature type="domain" description="Effector-associated" evidence="1">
    <location>
        <begin position="761"/>
        <end position="842"/>
    </location>
</feature>
<dbReference type="EMBL" id="AP026867">
    <property type="protein sequence ID" value="BDS12398.1"/>
    <property type="molecule type" value="Genomic_DNA"/>
</dbReference>
<dbReference type="Pfam" id="PF20012">
    <property type="entry name" value="GAP1-N1"/>
    <property type="match status" value="1"/>
</dbReference>
<keyword evidence="3" id="KW-1185">Reference proteome</keyword>
<evidence type="ECO:0000313" key="3">
    <source>
        <dbReference type="Proteomes" id="UP001060919"/>
    </source>
</evidence>
<dbReference type="InterPro" id="IPR045430">
    <property type="entry name" value="EAD1"/>
</dbReference>
<dbReference type="Pfam" id="PF19955">
    <property type="entry name" value="EAD1"/>
    <property type="match status" value="1"/>
</dbReference>
<sequence>MSIITIHQSLCGEYNKAWGSLKTTLVDLFLADSIAFKADLPDQTGNVPLNPTIRGFLQGDFFLLMKTFSDESLEVRPGRKFSHVLIIQKKDIELIYDISLLFKYLPNEINKNLVIKPIQLDLNEVESKIVFPESLNLRFNKVINGYNNLSNYQNTIIWVGKENFEMAVSRFWKILTIEDKYNLNFGINFNSDAISIDKINFITIPKNIESKFLRKDFCVVRIHDAYTLTGVLEKLLAGDEGIKRKIRLFKNAIGIPFFNREDINTVAVILSTFENYLEETDLKKLNTLSQVVAKYSPSKEKGVEFKKKLVEAICLLLKKGNSSSLLIIKHFKINSFNESEEALKVSIKKWLQNNLFSVSETKKNNFSKIIKHLQESELDWWGEFVYKSISEFLSKITLDHARVILHWLESDVEIFKDLLGKVENSESSEDFFIKAVSSNITESVLSEFILFSRERKWYKFHAKMLLIQHSPKEALLQQIVYEEKTSIKGLELILKKMKPQEILEFTINNKDDRLIRISGKLCFESPNLLEKIEFNNSIWREIWLYSIGIGNSIDDGFKNPKEKIFDLFDFLISLDSMKPTLVNIIKESKYINLLDYTKRETFLEKLPHYERSKFLRETAIGWFEALNANPSLKFPDDGLLLEYIKKIGVKEYLKNNTKNISIVLPLFKKFPFILKDKLVSYLEDYKYNLNSIDAIDLGEFIKRTKNKKAAYVVYKKLRKNSLSLNNNWRYVITECAELLDMWYYYSLVYLNLLNPISMDENEWWKATEEVFTMLYPTPLKLSTLWKKAGGDEADLLISGTTRDAWEDALTNLKNKKYPNITIESLLEQMKKDYKNNDKVNIINNLRKEYL</sequence>
<dbReference type="AlphaFoldDB" id="A0A915YFY9"/>
<dbReference type="KEGG" id="aup:AsAng_0031190"/>
<protein>
    <submittedName>
        <fullName evidence="2">Effector-associated domain EAD1-containing protein</fullName>
    </submittedName>
</protein>
<accession>A0A915YFY9</accession>
<reference evidence="2" key="1">
    <citation type="submission" date="2022-09" db="EMBL/GenBank/DDBJ databases">
        <title>Aureispira anguillicida sp. nov., isolated from Leptocephalus of Japanese eel Anguilla japonica.</title>
        <authorList>
            <person name="Yuasa K."/>
            <person name="Mekata T."/>
            <person name="Ikunari K."/>
        </authorList>
    </citation>
    <scope>NUCLEOTIDE SEQUENCE</scope>
    <source>
        <strain evidence="2">EL160426</strain>
    </source>
</reference>
<gene>
    <name evidence="2" type="ORF">AsAng_0031190</name>
</gene>
<dbReference type="RefSeq" id="WP_264793469.1">
    <property type="nucleotide sequence ID" value="NZ_AP026867.1"/>
</dbReference>
<evidence type="ECO:0000313" key="2">
    <source>
        <dbReference type="EMBL" id="BDS12398.1"/>
    </source>
</evidence>
<proteinExistence type="predicted"/>
<dbReference type="Proteomes" id="UP001060919">
    <property type="component" value="Chromosome"/>
</dbReference>
<name>A0A915YFY9_9BACT</name>